<dbReference type="RefSeq" id="WP_075709584.1">
    <property type="nucleotide sequence ID" value="NZ_MJMJ01000023.1"/>
</dbReference>
<reference evidence="2 3" key="1">
    <citation type="submission" date="2016-09" db="EMBL/GenBank/DDBJ databases">
        <title>Genomic Taxonomy of the Vibrionaceae.</title>
        <authorList>
            <person name="Gonzalez-Castillo A."/>
            <person name="Gomez-Gil B."/>
            <person name="Enciso-Ibarra K."/>
        </authorList>
    </citation>
    <scope>NUCLEOTIDE SEQUENCE [LARGE SCALE GENOMIC DNA]</scope>
    <source>
        <strain evidence="2 3">CAIM 703</strain>
    </source>
</reference>
<dbReference type="AlphaFoldDB" id="A0A1Q9HF99"/>
<dbReference type="EMBL" id="MJMJ01000023">
    <property type="protein sequence ID" value="OLQ88413.1"/>
    <property type="molecule type" value="Genomic_DNA"/>
</dbReference>
<dbReference type="STRING" id="1381081.BIY22_09645"/>
<sequence>MAAQKLTKGRFVQIIIMLTLLIVAFFWRTFTYQGDINIDCTGQKTCSFKVNGATFEATKTDKMLLLETQATGWIIQEIDKQDGEQHAWQIPFNPKQTLLLTNSQQQTFSVVLSFE</sequence>
<proteinExistence type="predicted"/>
<dbReference type="Proteomes" id="UP000186313">
    <property type="component" value="Unassembled WGS sequence"/>
</dbReference>
<keyword evidence="1" id="KW-0472">Membrane</keyword>
<feature type="transmembrane region" description="Helical" evidence="1">
    <location>
        <begin position="12"/>
        <end position="30"/>
    </location>
</feature>
<accession>A0A1Q9HF99</accession>
<evidence type="ECO:0000313" key="2">
    <source>
        <dbReference type="EMBL" id="OLQ88413.1"/>
    </source>
</evidence>
<evidence type="ECO:0000313" key="3">
    <source>
        <dbReference type="Proteomes" id="UP000186313"/>
    </source>
</evidence>
<protein>
    <submittedName>
        <fullName evidence="2">Uncharacterized protein</fullName>
    </submittedName>
</protein>
<organism evidence="2 3">
    <name type="scientific">Vibrio panuliri</name>
    <dbReference type="NCBI Taxonomy" id="1381081"/>
    <lineage>
        <taxon>Bacteria</taxon>
        <taxon>Pseudomonadati</taxon>
        <taxon>Pseudomonadota</taxon>
        <taxon>Gammaproteobacteria</taxon>
        <taxon>Vibrionales</taxon>
        <taxon>Vibrionaceae</taxon>
        <taxon>Vibrio</taxon>
    </lineage>
</organism>
<evidence type="ECO:0000256" key="1">
    <source>
        <dbReference type="SAM" id="Phobius"/>
    </source>
</evidence>
<keyword evidence="1" id="KW-0812">Transmembrane</keyword>
<keyword evidence="1" id="KW-1133">Transmembrane helix</keyword>
<name>A0A1Q9HF99_9VIBR</name>
<gene>
    <name evidence="2" type="ORF">BIY22_09645</name>
</gene>
<comment type="caution">
    <text evidence="2">The sequence shown here is derived from an EMBL/GenBank/DDBJ whole genome shotgun (WGS) entry which is preliminary data.</text>
</comment>
<dbReference type="OrthoDB" id="5917376at2"/>